<proteinExistence type="predicted"/>
<name>A0A0F9CQN4_9ZZZZ</name>
<comment type="caution">
    <text evidence="1">The sequence shown here is derived from an EMBL/GenBank/DDBJ whole genome shotgun (WGS) entry which is preliminary data.</text>
</comment>
<accession>A0A0F9CQN4</accession>
<gene>
    <name evidence="1" type="ORF">LCGC14_2294880</name>
</gene>
<dbReference type="AlphaFoldDB" id="A0A0F9CQN4"/>
<evidence type="ECO:0000313" key="1">
    <source>
        <dbReference type="EMBL" id="KKL51504.1"/>
    </source>
</evidence>
<protein>
    <submittedName>
        <fullName evidence="1">Uncharacterized protein</fullName>
    </submittedName>
</protein>
<organism evidence="1">
    <name type="scientific">marine sediment metagenome</name>
    <dbReference type="NCBI Taxonomy" id="412755"/>
    <lineage>
        <taxon>unclassified sequences</taxon>
        <taxon>metagenomes</taxon>
        <taxon>ecological metagenomes</taxon>
    </lineage>
</organism>
<dbReference type="EMBL" id="LAZR01032226">
    <property type="protein sequence ID" value="KKL51504.1"/>
    <property type="molecule type" value="Genomic_DNA"/>
</dbReference>
<reference evidence="1" key="1">
    <citation type="journal article" date="2015" name="Nature">
        <title>Complex archaea that bridge the gap between prokaryotes and eukaryotes.</title>
        <authorList>
            <person name="Spang A."/>
            <person name="Saw J.H."/>
            <person name="Jorgensen S.L."/>
            <person name="Zaremba-Niedzwiedzka K."/>
            <person name="Martijn J."/>
            <person name="Lind A.E."/>
            <person name="van Eijk R."/>
            <person name="Schleper C."/>
            <person name="Guy L."/>
            <person name="Ettema T.J."/>
        </authorList>
    </citation>
    <scope>NUCLEOTIDE SEQUENCE</scope>
</reference>
<sequence>MKQTRTLIDKYLCDFCKRETKKAFVDTDRLICNNCLKTYLGTLRWKLLVLSEDLRAALVEHSKMVDSLEARYHSLCTHPKKKKARSRPLGTQEAKNLFIESIGEQQKVPINAIENFIGEA</sequence>